<dbReference type="Proteomes" id="UP001221898">
    <property type="component" value="Unassembled WGS sequence"/>
</dbReference>
<feature type="region of interest" description="Disordered" evidence="1">
    <location>
        <begin position="84"/>
        <end position="190"/>
    </location>
</feature>
<evidence type="ECO:0000313" key="3">
    <source>
        <dbReference type="Proteomes" id="UP001221898"/>
    </source>
</evidence>
<evidence type="ECO:0000256" key="1">
    <source>
        <dbReference type="SAM" id="MobiDB-lite"/>
    </source>
</evidence>
<dbReference type="AlphaFoldDB" id="A0AAD7SL21"/>
<organism evidence="2 3">
    <name type="scientific">Aldrovandia affinis</name>
    <dbReference type="NCBI Taxonomy" id="143900"/>
    <lineage>
        <taxon>Eukaryota</taxon>
        <taxon>Metazoa</taxon>
        <taxon>Chordata</taxon>
        <taxon>Craniata</taxon>
        <taxon>Vertebrata</taxon>
        <taxon>Euteleostomi</taxon>
        <taxon>Actinopterygii</taxon>
        <taxon>Neopterygii</taxon>
        <taxon>Teleostei</taxon>
        <taxon>Notacanthiformes</taxon>
        <taxon>Halosauridae</taxon>
        <taxon>Aldrovandia</taxon>
    </lineage>
</organism>
<reference evidence="2" key="1">
    <citation type="journal article" date="2023" name="Science">
        <title>Genome structures resolve the early diversification of teleost fishes.</title>
        <authorList>
            <person name="Parey E."/>
            <person name="Louis A."/>
            <person name="Montfort J."/>
            <person name="Bouchez O."/>
            <person name="Roques C."/>
            <person name="Iampietro C."/>
            <person name="Lluch J."/>
            <person name="Castinel A."/>
            <person name="Donnadieu C."/>
            <person name="Desvignes T."/>
            <person name="Floi Bucao C."/>
            <person name="Jouanno E."/>
            <person name="Wen M."/>
            <person name="Mejri S."/>
            <person name="Dirks R."/>
            <person name="Jansen H."/>
            <person name="Henkel C."/>
            <person name="Chen W.J."/>
            <person name="Zahm M."/>
            <person name="Cabau C."/>
            <person name="Klopp C."/>
            <person name="Thompson A.W."/>
            <person name="Robinson-Rechavi M."/>
            <person name="Braasch I."/>
            <person name="Lecointre G."/>
            <person name="Bobe J."/>
            <person name="Postlethwait J.H."/>
            <person name="Berthelot C."/>
            <person name="Roest Crollius H."/>
            <person name="Guiguen Y."/>
        </authorList>
    </citation>
    <scope>NUCLEOTIDE SEQUENCE</scope>
    <source>
        <strain evidence="2">NC1722</strain>
    </source>
</reference>
<feature type="compositionally biased region" description="Polar residues" evidence="1">
    <location>
        <begin position="111"/>
        <end position="125"/>
    </location>
</feature>
<keyword evidence="3" id="KW-1185">Reference proteome</keyword>
<feature type="compositionally biased region" description="Basic and acidic residues" evidence="1">
    <location>
        <begin position="84"/>
        <end position="93"/>
    </location>
</feature>
<sequence>MRYREGLSHASHRAGSRVSFVDGALETHCVRLQCERRIVSGDDTSLVCSSTLFAVRRKSIRCQRQVPAPSSASSAQTEELFFRRDDESGDRTHPKPKFPRASPVSGEMAMSRTSAIVRSQNQKPTSALIPRPFVSSADRRDPVLRGLPRRGVGGAVDVRRTGSGTGARGNTEPERAGTKPSFHTGSRRTESGRVELLKPTLRWSAFVTVHTLRHVAAITRGRTPAASSEHSLLTLLRG</sequence>
<evidence type="ECO:0000313" key="2">
    <source>
        <dbReference type="EMBL" id="KAJ8404584.1"/>
    </source>
</evidence>
<name>A0AAD7SL21_9TELE</name>
<proteinExistence type="predicted"/>
<comment type="caution">
    <text evidence="2">The sequence shown here is derived from an EMBL/GenBank/DDBJ whole genome shotgun (WGS) entry which is preliminary data.</text>
</comment>
<protein>
    <submittedName>
        <fullName evidence="2">Uncharacterized protein</fullName>
    </submittedName>
</protein>
<accession>A0AAD7SL21</accession>
<gene>
    <name evidence="2" type="ORF">AAFF_G00334470</name>
</gene>
<dbReference type="EMBL" id="JAINUG010000052">
    <property type="protein sequence ID" value="KAJ8404584.1"/>
    <property type="molecule type" value="Genomic_DNA"/>
</dbReference>